<dbReference type="PANTHER" id="PTHR31450">
    <property type="entry name" value="LEUCINE-RICH REPEAT-CONTAINING PROTEIN 19 LRRC19 FAMILY MEMBER"/>
    <property type="match status" value="1"/>
</dbReference>
<sequence>MCSCLLLSFLSAASASTPVAQSRSWPYLVGFVLGAIFLSCLIALAAKFNILHKYLSSYRHRPLPENEWVSEAQSELPGLPISPPEDEDGFIEDNYIQPREHQEDEEDVVIDGMYSI</sequence>
<dbReference type="AlphaFoldDB" id="A0A8C5QB03"/>
<keyword evidence="1" id="KW-1133">Transmembrane helix</keyword>
<feature type="chain" id="PRO_5034252935" evidence="2">
    <location>
        <begin position="16"/>
        <end position="116"/>
    </location>
</feature>
<organism evidence="3 4">
    <name type="scientific">Leptobrachium leishanense</name>
    <name type="common">Leishan spiny toad</name>
    <dbReference type="NCBI Taxonomy" id="445787"/>
    <lineage>
        <taxon>Eukaryota</taxon>
        <taxon>Metazoa</taxon>
        <taxon>Chordata</taxon>
        <taxon>Craniata</taxon>
        <taxon>Vertebrata</taxon>
        <taxon>Euteleostomi</taxon>
        <taxon>Amphibia</taxon>
        <taxon>Batrachia</taxon>
        <taxon>Anura</taxon>
        <taxon>Pelobatoidea</taxon>
        <taxon>Megophryidae</taxon>
        <taxon>Leptobrachium</taxon>
    </lineage>
</organism>
<dbReference type="GeneTree" id="ENSGT00510000048988"/>
<dbReference type="Proteomes" id="UP000694569">
    <property type="component" value="Unplaced"/>
</dbReference>
<feature type="transmembrane region" description="Helical" evidence="1">
    <location>
        <begin position="25"/>
        <end position="46"/>
    </location>
</feature>
<keyword evidence="4" id="KW-1185">Reference proteome</keyword>
<keyword evidence="2" id="KW-0732">Signal</keyword>
<keyword evidence="1" id="KW-0812">Transmembrane</keyword>
<keyword evidence="1" id="KW-0472">Membrane</keyword>
<dbReference type="Ensembl" id="ENSLLET00000037035.1">
    <property type="protein sequence ID" value="ENSLLEP00000035679.1"/>
    <property type="gene ID" value="ENSLLEG00000022590.1"/>
</dbReference>
<dbReference type="Pfam" id="PF15176">
    <property type="entry name" value="LRR19-TM"/>
    <property type="match status" value="1"/>
</dbReference>
<reference evidence="3" key="2">
    <citation type="submission" date="2025-09" db="UniProtKB">
        <authorList>
            <consortium name="Ensembl"/>
        </authorList>
    </citation>
    <scope>IDENTIFICATION</scope>
</reference>
<evidence type="ECO:0000256" key="2">
    <source>
        <dbReference type="SAM" id="SignalP"/>
    </source>
</evidence>
<evidence type="ECO:0000313" key="4">
    <source>
        <dbReference type="Proteomes" id="UP000694569"/>
    </source>
</evidence>
<reference evidence="3" key="1">
    <citation type="submission" date="2025-08" db="UniProtKB">
        <authorList>
            <consortium name="Ensembl"/>
        </authorList>
    </citation>
    <scope>IDENTIFICATION</scope>
</reference>
<evidence type="ECO:0000256" key="1">
    <source>
        <dbReference type="SAM" id="Phobius"/>
    </source>
</evidence>
<dbReference type="OrthoDB" id="676979at2759"/>
<dbReference type="PANTHER" id="PTHR31450:SF3">
    <property type="entry name" value="TYPE III ENDOSOME MEMBRANE PROTEIN TEMP"/>
    <property type="match status" value="1"/>
</dbReference>
<protein>
    <submittedName>
        <fullName evidence="3">Chromosome 1 open reading frame 210</fullName>
    </submittedName>
</protein>
<feature type="signal peptide" evidence="2">
    <location>
        <begin position="1"/>
        <end position="15"/>
    </location>
</feature>
<accession>A0A8C5QB03</accession>
<name>A0A8C5QB03_9ANUR</name>
<gene>
    <name evidence="3" type="primary">C1orf210</name>
</gene>
<proteinExistence type="predicted"/>
<evidence type="ECO:0000313" key="3">
    <source>
        <dbReference type="Ensembl" id="ENSLLEP00000035679.1"/>
    </source>
</evidence>